<accession>A0A975AT73</accession>
<feature type="domain" description="Transposase IS200-like" evidence="1">
    <location>
        <begin position="9"/>
        <end position="124"/>
    </location>
</feature>
<dbReference type="RefSeq" id="WP_200610383.1">
    <property type="nucleotide sequence ID" value="NZ_CP071518.1"/>
</dbReference>
<dbReference type="AlphaFoldDB" id="A0A975AT73"/>
<evidence type="ECO:0000259" key="1">
    <source>
        <dbReference type="SMART" id="SM01321"/>
    </source>
</evidence>
<keyword evidence="3" id="KW-1185">Reference proteome</keyword>
<dbReference type="Gene3D" id="3.30.70.1290">
    <property type="entry name" value="Transposase IS200-like"/>
    <property type="match status" value="1"/>
</dbReference>
<organism evidence="2 3">
    <name type="scientific">Agrilutibacter solisilvae</name>
    <dbReference type="NCBI Taxonomy" id="2763317"/>
    <lineage>
        <taxon>Bacteria</taxon>
        <taxon>Pseudomonadati</taxon>
        <taxon>Pseudomonadota</taxon>
        <taxon>Gammaproteobacteria</taxon>
        <taxon>Lysobacterales</taxon>
        <taxon>Lysobacteraceae</taxon>
        <taxon>Agrilutibacter</taxon>
    </lineage>
</organism>
<dbReference type="InterPro" id="IPR036515">
    <property type="entry name" value="Transposase_17_sf"/>
</dbReference>
<sequence>MPRPPRPDIAGIPQHIVQRGNDRQPCFYRDDDYLAYLALLHEACLKHPCAVHAYVLMTNHVHLLLTPAAEKAGSRVMQTLGRNYVTYINARYRRSGALWEGRYKSCLVDSQEYALACYRYIELNPVRAGMVQSPADYRWSSHRCNAWGEPDRLIRPHPEYLALGPQGPGLHEAYRALFDSELASGRAEEIRQYTQQQKALGTARFQARIEAILGRPLQVRPAHRPCKAGHRGAIDNGL</sequence>
<dbReference type="GO" id="GO:0006313">
    <property type="term" value="P:DNA transposition"/>
    <property type="evidence" value="ECO:0007669"/>
    <property type="project" value="InterPro"/>
</dbReference>
<dbReference type="SMART" id="SM01321">
    <property type="entry name" value="Y1_Tnp"/>
    <property type="match status" value="1"/>
</dbReference>
<dbReference type="GO" id="GO:0003677">
    <property type="term" value="F:DNA binding"/>
    <property type="evidence" value="ECO:0007669"/>
    <property type="project" value="InterPro"/>
</dbReference>
<dbReference type="Proteomes" id="UP000639274">
    <property type="component" value="Chromosome"/>
</dbReference>
<proteinExistence type="predicted"/>
<dbReference type="GO" id="GO:0004803">
    <property type="term" value="F:transposase activity"/>
    <property type="evidence" value="ECO:0007669"/>
    <property type="project" value="InterPro"/>
</dbReference>
<reference evidence="2 3" key="1">
    <citation type="submission" date="2021-03" db="EMBL/GenBank/DDBJ databases">
        <title>Lysobacter sp. nov. isolated from soil of gangwondo yeongwol, south Korea.</title>
        <authorList>
            <person name="Kim K.R."/>
            <person name="Kim K.H."/>
            <person name="Jeon C.O."/>
        </authorList>
    </citation>
    <scope>NUCLEOTIDE SEQUENCE [LARGE SCALE GENOMIC DNA]</scope>
    <source>
        <strain evidence="2 3">R19</strain>
    </source>
</reference>
<dbReference type="Pfam" id="PF01797">
    <property type="entry name" value="Y1_Tnp"/>
    <property type="match status" value="1"/>
</dbReference>
<dbReference type="SUPFAM" id="SSF143422">
    <property type="entry name" value="Transposase IS200-like"/>
    <property type="match status" value="1"/>
</dbReference>
<evidence type="ECO:0000313" key="3">
    <source>
        <dbReference type="Proteomes" id="UP000639274"/>
    </source>
</evidence>
<dbReference type="PANTHER" id="PTHR34322">
    <property type="entry name" value="TRANSPOSASE, Y1_TNP DOMAIN-CONTAINING"/>
    <property type="match status" value="1"/>
</dbReference>
<gene>
    <name evidence="2" type="ORF">I8J32_007800</name>
</gene>
<name>A0A975AT73_9GAMM</name>
<dbReference type="KEGG" id="lsf:I8J32_007800"/>
<dbReference type="InterPro" id="IPR002686">
    <property type="entry name" value="Transposase_17"/>
</dbReference>
<protein>
    <submittedName>
        <fullName evidence="2">Transposase</fullName>
    </submittedName>
</protein>
<dbReference type="PANTHER" id="PTHR34322:SF2">
    <property type="entry name" value="TRANSPOSASE IS200-LIKE DOMAIN-CONTAINING PROTEIN"/>
    <property type="match status" value="1"/>
</dbReference>
<evidence type="ECO:0000313" key="2">
    <source>
        <dbReference type="EMBL" id="QSX79729.1"/>
    </source>
</evidence>
<dbReference type="EMBL" id="CP071518">
    <property type="protein sequence ID" value="QSX79729.1"/>
    <property type="molecule type" value="Genomic_DNA"/>
</dbReference>